<keyword evidence="1" id="KW-0418">Kinase</keyword>
<evidence type="ECO:0000313" key="2">
    <source>
        <dbReference type="Proteomes" id="UP000829398"/>
    </source>
</evidence>
<organism evidence="1 2">
    <name type="scientific">Citrus sinensis</name>
    <name type="common">Sweet orange</name>
    <name type="synonym">Citrus aurantium var. sinensis</name>
    <dbReference type="NCBI Taxonomy" id="2711"/>
    <lineage>
        <taxon>Eukaryota</taxon>
        <taxon>Viridiplantae</taxon>
        <taxon>Streptophyta</taxon>
        <taxon>Embryophyta</taxon>
        <taxon>Tracheophyta</taxon>
        <taxon>Spermatophyta</taxon>
        <taxon>Magnoliopsida</taxon>
        <taxon>eudicotyledons</taxon>
        <taxon>Gunneridae</taxon>
        <taxon>Pentapetalae</taxon>
        <taxon>rosids</taxon>
        <taxon>malvids</taxon>
        <taxon>Sapindales</taxon>
        <taxon>Rutaceae</taxon>
        <taxon>Aurantioideae</taxon>
        <taxon>Citrus</taxon>
    </lineage>
</organism>
<keyword evidence="1" id="KW-0723">Serine/threonine-protein kinase</keyword>
<evidence type="ECO:0000313" key="1">
    <source>
        <dbReference type="EMBL" id="KAH9717693.1"/>
    </source>
</evidence>
<protein>
    <submittedName>
        <fullName evidence="1">Non-specific serine/threonine protein kinase</fullName>
    </submittedName>
</protein>
<reference evidence="2" key="1">
    <citation type="journal article" date="2023" name="Hortic. Res.">
        <title>A chromosome-level phased genome enabling allele-level studies in sweet orange: a case study on citrus Huanglongbing tolerance.</title>
        <authorList>
            <person name="Wu B."/>
            <person name="Yu Q."/>
            <person name="Deng Z."/>
            <person name="Duan Y."/>
            <person name="Luo F."/>
            <person name="Gmitter F. Jr."/>
        </authorList>
    </citation>
    <scope>NUCLEOTIDE SEQUENCE [LARGE SCALE GENOMIC DNA]</scope>
    <source>
        <strain evidence="2">cv. Valencia</strain>
    </source>
</reference>
<keyword evidence="1" id="KW-0808">Transferase</keyword>
<dbReference type="EMBL" id="CM039176">
    <property type="protein sequence ID" value="KAH9717693.1"/>
    <property type="molecule type" value="Genomic_DNA"/>
</dbReference>
<proteinExistence type="predicted"/>
<gene>
    <name evidence="1" type="ORF">KPL71_021925</name>
</gene>
<accession>A0ACB8JJ51</accession>
<sequence length="742" mass="83246">MKLFLLIIIIFIYLFSTSQAQSPQSNYNIATGSTLYTNSSANFWPSPSGHFAFGFYTSGNGFKVGIWLIDNPVVSSGAALQFSVDGSRVLLRNSNDEVQSINEPTQSRAVAASMLDSGNFVLYDSSSRIVWASFDRPTDTLLVGQKLATDSGLYSSVSLTNQSIGNFKLWMQSDGNLNAFPLRSIQEGKYGYWSSYTSGAEHNATLNLDQDGTLYLGNSTGFVVKNLTEGRLSVNRTTSYRATLDILWVAIVEEDHCAVKGTCGLNSYCSLNGTGIDCFCPPGFIYIDPEKPQEGCKLNSTIEDCLEDKSGNNYTISLLENTYWERDEYDIVTRTSEEACSRACLEDCNCVVAMFRDQLCFKHKLPLRYGRKNISGFSKGGDGVINKTTKKIGREFLVVGIVLMALSLIIFMSTLYLAYAYQIWSNKIISRQVSSPNVVEEINLRSFSYEQLVLATKNFEEEIGRGGSGRVYKGSINSGKEVAVKKLIKMVEEGESEFRNEMKIIGRTHHKNLVQLVGFCTEGSNGLLVYEFMKNGSLANLLFTSEQRPSWNERRRIALEIAKGIHYLHDECETRIIHCDIKPQNILMDESWTAKISDFGLSKLLKPDQTRTYTILRGTRGYRAPEWHSNNSPITVKSDVYSFGVMLLEIVCCRKNMDETLRDEEVVLIDWAYHCYEAGEVQNLVIEADHVDMEELEKMVKIGLWCVETEFSLRPTMKQVILMMEGFVATPPPPSPYSSIRG</sequence>
<name>A0ACB8JJ51_CITSI</name>
<dbReference type="Proteomes" id="UP000829398">
    <property type="component" value="Chromosome 7"/>
</dbReference>
<keyword evidence="2" id="KW-1185">Reference proteome</keyword>
<comment type="caution">
    <text evidence="1">The sequence shown here is derived from an EMBL/GenBank/DDBJ whole genome shotgun (WGS) entry which is preliminary data.</text>
</comment>